<name>A0ACB7V3E3_DIOAL</name>
<evidence type="ECO:0000313" key="2">
    <source>
        <dbReference type="Proteomes" id="UP000827976"/>
    </source>
</evidence>
<organism evidence="1 2">
    <name type="scientific">Dioscorea alata</name>
    <name type="common">Purple yam</name>
    <dbReference type="NCBI Taxonomy" id="55571"/>
    <lineage>
        <taxon>Eukaryota</taxon>
        <taxon>Viridiplantae</taxon>
        <taxon>Streptophyta</taxon>
        <taxon>Embryophyta</taxon>
        <taxon>Tracheophyta</taxon>
        <taxon>Spermatophyta</taxon>
        <taxon>Magnoliopsida</taxon>
        <taxon>Liliopsida</taxon>
        <taxon>Dioscoreales</taxon>
        <taxon>Dioscoreaceae</taxon>
        <taxon>Dioscorea</taxon>
    </lineage>
</organism>
<evidence type="ECO:0000313" key="1">
    <source>
        <dbReference type="EMBL" id="KAH7667733.1"/>
    </source>
</evidence>
<keyword evidence="2" id="KW-1185">Reference proteome</keyword>
<dbReference type="EMBL" id="CM037022">
    <property type="protein sequence ID" value="KAH7667733.1"/>
    <property type="molecule type" value="Genomic_DNA"/>
</dbReference>
<gene>
    <name evidence="1" type="ORF">IHE45_12G078600</name>
</gene>
<accession>A0ACB7V3E3</accession>
<comment type="caution">
    <text evidence="1">The sequence shown here is derived from an EMBL/GenBank/DDBJ whole genome shotgun (WGS) entry which is preliminary data.</text>
</comment>
<proteinExistence type="predicted"/>
<sequence>MNMNHHHQIYSYSTAPKDDSSDLLISNTFNTPLPPSFKHHPFSSSSSSSSDFIDSSLRHSFSAEDIQLMNGMQSLGDNGGQDGNTIFGKVGRYSAEERKERIERYRSKRNQRNFQKKITYACRKTLADSRPRVRGRFARNGETETETEAETESNIDNGYTYVYDYGYGYGYGSSSVNYDNGDGNGEYFWRPENTVVKEEIETDDRRRYDEDDGMWTSFLDEFSMNLPS</sequence>
<dbReference type="Proteomes" id="UP000827976">
    <property type="component" value="Chromosome 12"/>
</dbReference>
<protein>
    <submittedName>
        <fullName evidence="1">CCT domain-containing protein</fullName>
    </submittedName>
</protein>
<reference evidence="2" key="1">
    <citation type="journal article" date="2022" name="Nat. Commun.">
        <title>Chromosome evolution and the genetic basis of agronomically important traits in greater yam.</title>
        <authorList>
            <person name="Bredeson J.V."/>
            <person name="Lyons J.B."/>
            <person name="Oniyinde I.O."/>
            <person name="Okereke N.R."/>
            <person name="Kolade O."/>
            <person name="Nnabue I."/>
            <person name="Nwadili C.O."/>
            <person name="Hribova E."/>
            <person name="Parker M."/>
            <person name="Nwogha J."/>
            <person name="Shu S."/>
            <person name="Carlson J."/>
            <person name="Kariba R."/>
            <person name="Muthemba S."/>
            <person name="Knop K."/>
            <person name="Barton G.J."/>
            <person name="Sherwood A.V."/>
            <person name="Lopez-Montes A."/>
            <person name="Asiedu R."/>
            <person name="Jamnadass R."/>
            <person name="Muchugi A."/>
            <person name="Goodstein D."/>
            <person name="Egesi C.N."/>
            <person name="Featherston J."/>
            <person name="Asfaw A."/>
            <person name="Simpson G.G."/>
            <person name="Dolezel J."/>
            <person name="Hendre P.S."/>
            <person name="Van Deynze A."/>
            <person name="Kumar P.L."/>
            <person name="Obidiegwu J.E."/>
            <person name="Bhattacharjee R."/>
            <person name="Rokhsar D.S."/>
        </authorList>
    </citation>
    <scope>NUCLEOTIDE SEQUENCE [LARGE SCALE GENOMIC DNA]</scope>
    <source>
        <strain evidence="2">cv. TDa95/00328</strain>
    </source>
</reference>